<reference evidence="1" key="1">
    <citation type="journal article" date="2014" name="Front. Microbiol.">
        <title>High frequency of phylogenetically diverse reductive dehalogenase-homologous genes in deep subseafloor sedimentary metagenomes.</title>
        <authorList>
            <person name="Kawai M."/>
            <person name="Futagami T."/>
            <person name="Toyoda A."/>
            <person name="Takaki Y."/>
            <person name="Nishi S."/>
            <person name="Hori S."/>
            <person name="Arai W."/>
            <person name="Tsubouchi T."/>
            <person name="Morono Y."/>
            <person name="Uchiyama I."/>
            <person name="Ito T."/>
            <person name="Fujiyama A."/>
            <person name="Inagaki F."/>
            <person name="Takami H."/>
        </authorList>
    </citation>
    <scope>NUCLEOTIDE SEQUENCE</scope>
    <source>
        <strain evidence="1">Expedition CK06-06</strain>
    </source>
</reference>
<sequence>MSGEQCGNCQFWIALENLDPKLLLGFCRITHISENKGGDEWCGEWESNPVLLSDENL</sequence>
<protein>
    <submittedName>
        <fullName evidence="1">Uncharacterized protein</fullName>
    </submittedName>
</protein>
<gene>
    <name evidence="1" type="ORF">S01H1_83162</name>
</gene>
<proteinExistence type="predicted"/>
<accession>X0Y3A4</accession>
<dbReference type="EMBL" id="BARS01056483">
    <property type="protein sequence ID" value="GAG43193.1"/>
    <property type="molecule type" value="Genomic_DNA"/>
</dbReference>
<name>X0Y3A4_9ZZZZ</name>
<organism evidence="1">
    <name type="scientific">marine sediment metagenome</name>
    <dbReference type="NCBI Taxonomy" id="412755"/>
    <lineage>
        <taxon>unclassified sequences</taxon>
        <taxon>metagenomes</taxon>
        <taxon>ecological metagenomes</taxon>
    </lineage>
</organism>
<evidence type="ECO:0000313" key="1">
    <source>
        <dbReference type="EMBL" id="GAG43193.1"/>
    </source>
</evidence>
<dbReference type="AlphaFoldDB" id="X0Y3A4"/>
<feature type="non-terminal residue" evidence="1">
    <location>
        <position position="57"/>
    </location>
</feature>
<comment type="caution">
    <text evidence="1">The sequence shown here is derived from an EMBL/GenBank/DDBJ whole genome shotgun (WGS) entry which is preliminary data.</text>
</comment>